<sequence length="293" mass="32109">MKTLLFRALHRGLASAHRATLRLDRLLSEAAVALCPPGFDRDATDAHYDSTRSYDAGQAQAIGLYPFEERALSAWFPRPPARLFVPGAGGGRELLALLNRGYSVDALEPAPRLADAARQALAMRGRSGDGSVWRESLEAWSAAPIGVYEGIFTGWGVWSHLLRREDRLAALRAFRSACPRGPVLLSFWRREPVFDPEELGEHTSLTLADAPLADAPLEGTPLARVQATTRGLLRTKLLRMPPVEPGTVWRAGLFVHCVSEAELAEEAAACGYRIAHHERDASRYPNAVLMPQS</sequence>
<name>A0A017T4Y8_9BACT</name>
<comment type="caution">
    <text evidence="1">The sequence shown here is derived from an EMBL/GenBank/DDBJ whole genome shotgun (WGS) entry which is preliminary data.</text>
</comment>
<dbReference type="eggNOG" id="ENOG5033SY9">
    <property type="taxonomic scope" value="Bacteria"/>
</dbReference>
<protein>
    <recommendedName>
        <fullName evidence="3">Methyltransferase domain-containing protein</fullName>
    </recommendedName>
</protein>
<evidence type="ECO:0000313" key="2">
    <source>
        <dbReference type="Proteomes" id="UP000019678"/>
    </source>
</evidence>
<accession>A0A017T4Y8</accession>
<dbReference type="OrthoDB" id="9830013at2"/>
<dbReference type="STRING" id="1192034.CAP_5149"/>
<proteinExistence type="predicted"/>
<gene>
    <name evidence="1" type="ORF">CAP_5149</name>
</gene>
<evidence type="ECO:0000313" key="1">
    <source>
        <dbReference type="EMBL" id="EYF03885.1"/>
    </source>
</evidence>
<dbReference type="EMBL" id="ASRX01000041">
    <property type="protein sequence ID" value="EYF03885.1"/>
    <property type="molecule type" value="Genomic_DNA"/>
</dbReference>
<dbReference type="Proteomes" id="UP000019678">
    <property type="component" value="Unassembled WGS sequence"/>
</dbReference>
<organism evidence="1 2">
    <name type="scientific">Chondromyces apiculatus DSM 436</name>
    <dbReference type="NCBI Taxonomy" id="1192034"/>
    <lineage>
        <taxon>Bacteria</taxon>
        <taxon>Pseudomonadati</taxon>
        <taxon>Myxococcota</taxon>
        <taxon>Polyangia</taxon>
        <taxon>Polyangiales</taxon>
        <taxon>Polyangiaceae</taxon>
        <taxon>Chondromyces</taxon>
    </lineage>
</organism>
<dbReference type="InterPro" id="IPR029063">
    <property type="entry name" value="SAM-dependent_MTases_sf"/>
</dbReference>
<reference evidence="1 2" key="1">
    <citation type="submission" date="2013-05" db="EMBL/GenBank/DDBJ databases">
        <title>Genome assembly of Chondromyces apiculatus DSM 436.</title>
        <authorList>
            <person name="Sharma G."/>
            <person name="Khatri I."/>
            <person name="Kaur C."/>
            <person name="Mayilraj S."/>
            <person name="Subramanian S."/>
        </authorList>
    </citation>
    <scope>NUCLEOTIDE SEQUENCE [LARGE SCALE GENOMIC DNA]</scope>
    <source>
        <strain evidence="1 2">DSM 436</strain>
    </source>
</reference>
<dbReference type="SUPFAM" id="SSF53335">
    <property type="entry name" value="S-adenosyl-L-methionine-dependent methyltransferases"/>
    <property type="match status" value="1"/>
</dbReference>
<dbReference type="AlphaFoldDB" id="A0A017T4Y8"/>
<dbReference type="Gene3D" id="3.40.50.150">
    <property type="entry name" value="Vaccinia Virus protein VP39"/>
    <property type="match status" value="1"/>
</dbReference>
<dbReference type="RefSeq" id="WP_156041113.1">
    <property type="nucleotide sequence ID" value="NZ_ASRX01000041.1"/>
</dbReference>
<evidence type="ECO:0008006" key="3">
    <source>
        <dbReference type="Google" id="ProtNLM"/>
    </source>
</evidence>
<keyword evidence="2" id="KW-1185">Reference proteome</keyword>